<dbReference type="Gene3D" id="2.60.20.10">
    <property type="entry name" value="Crystallins"/>
    <property type="match status" value="2"/>
</dbReference>
<dbReference type="InterPro" id="IPR001064">
    <property type="entry name" value="Beta/gamma_crystallin"/>
</dbReference>
<sequence>MMLEATVGAQDHQTKLRRNAKAFNPKDVGGGTAQNNQIRQKVGLTPASLSAGLGVERGGVFIALPELNSRSSKLGSVLQRVFFWSNGRVTLYDQRNFSGRRLDLTGDCPHLQEKNFPERCNSVHVESGAWVGYEEQNYRGRQHLWDMYESGDYPSADRWCSSSDQIASVRSLKQDQSVPRIHLFEWPGYSGRRCEIQEDVPNMMSRFRVNNISSARVLGGTWVAYQEPNYRGAHFILERGDHNNCNEWGNHSGIIGSIRRVQFM</sequence>
<dbReference type="FunFam" id="2.60.20.10:FF:000003">
    <property type="entry name" value="Crystallin gamma S"/>
    <property type="match status" value="1"/>
</dbReference>
<dbReference type="PANTHER" id="PTHR11818:SF15">
    <property type="entry name" value="BETAGAMMAX-CRYSTALLIN"/>
    <property type="match status" value="1"/>
</dbReference>
<comment type="caution">
    <text evidence="6">The sequence shown here is derived from an EMBL/GenBank/DDBJ whole genome shotgun (WGS) entry which is preliminary data.</text>
</comment>
<evidence type="ECO:0000256" key="4">
    <source>
        <dbReference type="ARBA" id="ARBA00022737"/>
    </source>
</evidence>
<protein>
    <recommendedName>
        <fullName evidence="5">Beta/gamma crystallin 'Greek key' domain-containing protein</fullName>
    </recommendedName>
</protein>
<dbReference type="PANTHER" id="PTHR11818">
    <property type="entry name" value="BETA/GAMMA CRYSTALLIN"/>
    <property type="match status" value="1"/>
</dbReference>
<dbReference type="GO" id="GO:0002088">
    <property type="term" value="P:lens development in camera-type eye"/>
    <property type="evidence" value="ECO:0007669"/>
    <property type="project" value="TreeGrafter"/>
</dbReference>
<feature type="domain" description="Beta/gamma crystallin 'Greek key'" evidence="5">
    <location>
        <begin position="220"/>
        <end position="262"/>
    </location>
</feature>
<dbReference type="InterPro" id="IPR011024">
    <property type="entry name" value="G_crystallin-like"/>
</dbReference>
<comment type="subunit">
    <text evidence="2">Monomer.</text>
</comment>
<gene>
    <name evidence="6" type="ORF">NDU88_004541</name>
</gene>
<name>A0AAV7TRN3_PLEWA</name>
<keyword evidence="4" id="KW-0677">Repeat</keyword>
<dbReference type="PRINTS" id="PR01367">
    <property type="entry name" value="BGCRYSTALLIN"/>
</dbReference>
<evidence type="ECO:0000256" key="2">
    <source>
        <dbReference type="ARBA" id="ARBA00011245"/>
    </source>
</evidence>
<comment type="similarity">
    <text evidence="1">Belongs to the beta/gamma-crystallin family.</text>
</comment>
<dbReference type="PROSITE" id="PS50915">
    <property type="entry name" value="CRYSTALLIN_BETA_GAMMA"/>
    <property type="match status" value="3"/>
</dbReference>
<evidence type="ECO:0000256" key="3">
    <source>
        <dbReference type="ARBA" id="ARBA00022613"/>
    </source>
</evidence>
<reference evidence="6" key="1">
    <citation type="journal article" date="2022" name="bioRxiv">
        <title>Sequencing and chromosome-scale assembly of the giantPleurodeles waltlgenome.</title>
        <authorList>
            <person name="Brown T."/>
            <person name="Elewa A."/>
            <person name="Iarovenko S."/>
            <person name="Subramanian E."/>
            <person name="Araus A.J."/>
            <person name="Petzold A."/>
            <person name="Susuki M."/>
            <person name="Suzuki K.-i.T."/>
            <person name="Hayashi T."/>
            <person name="Toyoda A."/>
            <person name="Oliveira C."/>
            <person name="Osipova E."/>
            <person name="Leigh N.D."/>
            <person name="Simon A."/>
            <person name="Yun M.H."/>
        </authorList>
    </citation>
    <scope>NUCLEOTIDE SEQUENCE</scope>
    <source>
        <strain evidence="6">20211129_DDA</strain>
        <tissue evidence="6">Liver</tissue>
    </source>
</reference>
<dbReference type="EMBL" id="JANPWB010000006">
    <property type="protein sequence ID" value="KAJ1179307.1"/>
    <property type="molecule type" value="Genomic_DNA"/>
</dbReference>
<evidence type="ECO:0000256" key="1">
    <source>
        <dbReference type="ARBA" id="ARBA00009646"/>
    </source>
</evidence>
<organism evidence="6 7">
    <name type="scientific">Pleurodeles waltl</name>
    <name type="common">Iberian ribbed newt</name>
    <dbReference type="NCBI Taxonomy" id="8319"/>
    <lineage>
        <taxon>Eukaryota</taxon>
        <taxon>Metazoa</taxon>
        <taxon>Chordata</taxon>
        <taxon>Craniata</taxon>
        <taxon>Vertebrata</taxon>
        <taxon>Euteleostomi</taxon>
        <taxon>Amphibia</taxon>
        <taxon>Batrachia</taxon>
        <taxon>Caudata</taxon>
        <taxon>Salamandroidea</taxon>
        <taxon>Salamandridae</taxon>
        <taxon>Pleurodelinae</taxon>
        <taxon>Pleurodeles</taxon>
    </lineage>
</organism>
<keyword evidence="7" id="KW-1185">Reference proteome</keyword>
<evidence type="ECO:0000259" key="5">
    <source>
        <dbReference type="PROSITE" id="PS50915"/>
    </source>
</evidence>
<feature type="domain" description="Beta/gamma crystallin 'Greek key'" evidence="5">
    <location>
        <begin position="179"/>
        <end position="219"/>
    </location>
</feature>
<dbReference type="SUPFAM" id="SSF49695">
    <property type="entry name" value="gamma-Crystallin-like"/>
    <property type="match status" value="1"/>
</dbReference>
<dbReference type="Proteomes" id="UP001066276">
    <property type="component" value="Chromosome 3_2"/>
</dbReference>
<keyword evidence="3" id="KW-0273">Eye lens protein</keyword>
<accession>A0AAV7TRN3</accession>
<dbReference type="GO" id="GO:0007601">
    <property type="term" value="P:visual perception"/>
    <property type="evidence" value="ECO:0007669"/>
    <property type="project" value="TreeGrafter"/>
</dbReference>
<dbReference type="Pfam" id="PF00030">
    <property type="entry name" value="Crystall"/>
    <property type="match status" value="2"/>
</dbReference>
<evidence type="ECO:0000313" key="6">
    <source>
        <dbReference type="EMBL" id="KAJ1179307.1"/>
    </source>
</evidence>
<proteinExistence type="inferred from homology"/>
<dbReference type="AlphaFoldDB" id="A0AAV7TRN3"/>
<dbReference type="InterPro" id="IPR050252">
    <property type="entry name" value="Beta/Gamma-Crystallin"/>
</dbReference>
<evidence type="ECO:0000313" key="7">
    <source>
        <dbReference type="Proteomes" id="UP001066276"/>
    </source>
</evidence>
<dbReference type="SMART" id="SM00247">
    <property type="entry name" value="XTALbg"/>
    <property type="match status" value="2"/>
</dbReference>
<feature type="domain" description="Beta/gamma crystallin 'Greek key'" evidence="5">
    <location>
        <begin position="87"/>
        <end position="127"/>
    </location>
</feature>
<dbReference type="GO" id="GO:0005212">
    <property type="term" value="F:structural constituent of eye lens"/>
    <property type="evidence" value="ECO:0007669"/>
    <property type="project" value="UniProtKB-KW"/>
</dbReference>